<dbReference type="EMBL" id="BAABAL010000018">
    <property type="protein sequence ID" value="GAA4023650.1"/>
    <property type="molecule type" value="Genomic_DNA"/>
</dbReference>
<comment type="caution">
    <text evidence="1">The sequence shown here is derived from an EMBL/GenBank/DDBJ whole genome shotgun (WGS) entry which is preliminary data.</text>
</comment>
<gene>
    <name evidence="1" type="ORF">GCM10022247_55060</name>
</gene>
<dbReference type="RefSeq" id="WP_344880660.1">
    <property type="nucleotide sequence ID" value="NZ_BAABAL010000018.1"/>
</dbReference>
<evidence type="ECO:0000313" key="1">
    <source>
        <dbReference type="EMBL" id="GAA4023650.1"/>
    </source>
</evidence>
<accession>A0ABP7TAW9</accession>
<dbReference type="Proteomes" id="UP001501747">
    <property type="component" value="Unassembled WGS sequence"/>
</dbReference>
<keyword evidence="2" id="KW-1185">Reference proteome</keyword>
<proteinExistence type="predicted"/>
<sequence length="279" mass="30213">MSQPVITTPVDDKEILALFATLPTSKGELLHASPNKAWTLTARQADALTERAKLKQEVAATMTLHRAARVNTSRSVTDFTHKRRTKAVQPVHEIAFDLGEIDPAHVRYVRFVRAAKAGKTATDKGFTTQSTGPGYVYFDRGTTAHTTGLGGVAAAFGTAKWAYDGPRAGLTVKDTTASNTDAPGESSDEDQLYMITEFIGVLAYTPPTGTGRVLNITHYRDSFANNQPEKANAPDIVETPITGYAQFCVGATWDGKLIAQRHDADVADTTAKPERRKSF</sequence>
<name>A0ABP7TAW9_9PSEU</name>
<protein>
    <submittedName>
        <fullName evidence="1">Uncharacterized protein</fullName>
    </submittedName>
</protein>
<reference evidence="2" key="1">
    <citation type="journal article" date="2019" name="Int. J. Syst. Evol. Microbiol.">
        <title>The Global Catalogue of Microorganisms (GCM) 10K type strain sequencing project: providing services to taxonomists for standard genome sequencing and annotation.</title>
        <authorList>
            <consortium name="The Broad Institute Genomics Platform"/>
            <consortium name="The Broad Institute Genome Sequencing Center for Infectious Disease"/>
            <person name="Wu L."/>
            <person name="Ma J."/>
        </authorList>
    </citation>
    <scope>NUCLEOTIDE SEQUENCE [LARGE SCALE GENOMIC DNA]</scope>
    <source>
        <strain evidence="2">JCM 17342</strain>
    </source>
</reference>
<organism evidence="1 2">
    <name type="scientific">Allokutzneria multivorans</name>
    <dbReference type="NCBI Taxonomy" id="1142134"/>
    <lineage>
        <taxon>Bacteria</taxon>
        <taxon>Bacillati</taxon>
        <taxon>Actinomycetota</taxon>
        <taxon>Actinomycetes</taxon>
        <taxon>Pseudonocardiales</taxon>
        <taxon>Pseudonocardiaceae</taxon>
        <taxon>Allokutzneria</taxon>
    </lineage>
</organism>
<evidence type="ECO:0000313" key="2">
    <source>
        <dbReference type="Proteomes" id="UP001501747"/>
    </source>
</evidence>